<dbReference type="GO" id="GO:0032543">
    <property type="term" value="P:mitochondrial translation"/>
    <property type="evidence" value="ECO:0007669"/>
    <property type="project" value="TreeGrafter"/>
</dbReference>
<dbReference type="PANTHER" id="PTHR45782">
    <property type="entry name" value="MITOCHONDRIAL RIBOSOME-ASSOCIATED GTPASE 1"/>
    <property type="match status" value="1"/>
</dbReference>
<dbReference type="CDD" id="cd01856">
    <property type="entry name" value="YlqF"/>
    <property type="match status" value="1"/>
</dbReference>
<evidence type="ECO:0000256" key="2">
    <source>
        <dbReference type="ARBA" id="ARBA00022741"/>
    </source>
</evidence>
<keyword evidence="4" id="KW-0809">Transit peptide</keyword>
<dbReference type="GO" id="GO:0003924">
    <property type="term" value="F:GTPase activity"/>
    <property type="evidence" value="ECO:0007669"/>
    <property type="project" value="TreeGrafter"/>
</dbReference>
<dbReference type="Proteomes" id="UP000050640">
    <property type="component" value="Unplaced"/>
</dbReference>
<dbReference type="CDD" id="cd19494">
    <property type="entry name" value="Elp4"/>
    <property type="match status" value="1"/>
</dbReference>
<keyword evidence="10" id="KW-1185">Reference proteome</keyword>
<evidence type="ECO:0000256" key="5">
    <source>
        <dbReference type="ARBA" id="ARBA00023128"/>
    </source>
</evidence>
<dbReference type="AlphaFoldDB" id="A0A0R3S1R5"/>
<dbReference type="FunFam" id="1.10.1580.10:FF:000004">
    <property type="entry name" value="Mitochondrial GTPase 1"/>
    <property type="match status" value="1"/>
</dbReference>
<dbReference type="FunFam" id="3.40.50.300:FF:000876">
    <property type="entry name" value="Mitochondrial GTPase 1"/>
    <property type="match status" value="1"/>
</dbReference>
<proteinExistence type="predicted"/>
<dbReference type="InterPro" id="IPR006073">
    <property type="entry name" value="GTP-bd"/>
</dbReference>
<dbReference type="GO" id="GO:0005743">
    <property type="term" value="C:mitochondrial inner membrane"/>
    <property type="evidence" value="ECO:0007669"/>
    <property type="project" value="UniProtKB-SubCell"/>
</dbReference>
<reference evidence="11" key="1">
    <citation type="submission" date="2017-02" db="UniProtKB">
        <authorList>
            <consortium name="WormBaseParasite"/>
        </authorList>
    </citation>
    <scope>IDENTIFICATION</scope>
</reference>
<dbReference type="PRINTS" id="PR00326">
    <property type="entry name" value="GTP1OBG"/>
</dbReference>
<keyword evidence="6" id="KW-0342">GTP-binding</keyword>
<dbReference type="Pfam" id="PF01926">
    <property type="entry name" value="MMR_HSR1"/>
    <property type="match status" value="1"/>
</dbReference>
<dbReference type="Gene3D" id="3.40.50.300">
    <property type="entry name" value="P-loop containing nucleotide triphosphate hydrolases"/>
    <property type="match status" value="2"/>
</dbReference>
<dbReference type="UniPathway" id="UPA00988"/>
<dbReference type="STRING" id="1147741.A0A0R3S1R5"/>
<organism evidence="10 11">
    <name type="scientific">Elaeophora elaphi</name>
    <dbReference type="NCBI Taxonomy" id="1147741"/>
    <lineage>
        <taxon>Eukaryota</taxon>
        <taxon>Metazoa</taxon>
        <taxon>Ecdysozoa</taxon>
        <taxon>Nematoda</taxon>
        <taxon>Chromadorea</taxon>
        <taxon>Rhabditida</taxon>
        <taxon>Spirurina</taxon>
        <taxon>Spiruromorpha</taxon>
        <taxon>Filarioidea</taxon>
        <taxon>Onchocercidae</taxon>
        <taxon>Elaeophora</taxon>
    </lineage>
</organism>
<dbReference type="InterPro" id="IPR027417">
    <property type="entry name" value="P-loop_NTPase"/>
</dbReference>
<dbReference type="PANTHER" id="PTHR45782:SF4">
    <property type="entry name" value="MITOCHONDRIAL RIBOSOME-ASSOCIATED GTPASE 1"/>
    <property type="match status" value="1"/>
</dbReference>
<feature type="domain" description="G" evidence="9">
    <location>
        <begin position="527"/>
        <end position="602"/>
    </location>
</feature>
<keyword evidence="3" id="KW-0999">Mitochondrion inner membrane</keyword>
<evidence type="ECO:0000256" key="1">
    <source>
        <dbReference type="ARBA" id="ARBA00004443"/>
    </source>
</evidence>
<dbReference type="GO" id="GO:0005525">
    <property type="term" value="F:GTP binding"/>
    <property type="evidence" value="ECO:0007669"/>
    <property type="project" value="UniProtKB-KW"/>
</dbReference>
<evidence type="ECO:0000256" key="8">
    <source>
        <dbReference type="ARBA" id="ARBA00045284"/>
    </source>
</evidence>
<keyword evidence="5" id="KW-0496">Mitochondrion</keyword>
<dbReference type="SUPFAM" id="SSF52540">
    <property type="entry name" value="P-loop containing nucleoside triphosphate hydrolases"/>
    <property type="match status" value="1"/>
</dbReference>
<comment type="subcellular location">
    <subcellularLocation>
        <location evidence="1">Mitochondrion inner membrane</location>
        <topology evidence="1">Peripheral membrane protein</topology>
        <orientation evidence="1">Matrix side</orientation>
    </subcellularLocation>
</comment>
<comment type="function">
    <text evidence="8">Plays a role in the regulation of the mitochondrial ribosome assembly and of translational activity. Displays mitochondrial GTPase activity.</text>
</comment>
<evidence type="ECO:0000256" key="3">
    <source>
        <dbReference type="ARBA" id="ARBA00022792"/>
    </source>
</evidence>
<dbReference type="InterPro" id="IPR008728">
    <property type="entry name" value="Elongator_complex_protein_4"/>
</dbReference>
<dbReference type="Gene3D" id="1.10.1580.10">
    <property type="match status" value="1"/>
</dbReference>
<name>A0A0R3S1R5_9BILA</name>
<evidence type="ECO:0000259" key="9">
    <source>
        <dbReference type="Pfam" id="PF01926"/>
    </source>
</evidence>
<dbReference type="Pfam" id="PF05625">
    <property type="entry name" value="PAXNEB"/>
    <property type="match status" value="1"/>
</dbReference>
<evidence type="ECO:0000256" key="4">
    <source>
        <dbReference type="ARBA" id="ARBA00022946"/>
    </source>
</evidence>
<sequence>MPFARITTLLQLSTTASTLHIITFRNRAQSLSGSAPFSLLVGLHTGSDRSFIHHLTFDLHLSVASAVMAGVRPDALPRIPGTNSRSRYPEILVGCAAMDAVIGGGLPLSSLYIIDENKSRAYAVVLSKYFSAEGVCCEHSLFVASTSRNPRELLEDLPDRINVADDALKDDVERIEDSTMKIAWRYSTVPKVDSSLSYSRRGIQQYDLAKKMDRKKMEACSIFFFPDSTMSQDHLPSYNDLYKQIRQKLMEDEYLASSSMPKKSVLRIVIEGVGGPLWQDPGNDLKFVAHLRTLLCSYYAVAMLIINSSGISNERKERLYAYGDLVVHLDAVESSNTVENSVNFEFLVSMWLMNQQRFMCTCSRLVDLSGSAFLNHMKGRNICNISSGAPNIQCRERYLLPTKFDFRVWFPMHMSVQLKRMVGKLRTVDLIIEVHDARVPITGRNPQFYSSLYAVRPHILVMNKMDLISEDLRKPIEDYYRDNGVTSLVWTNCKKRLRKPLVELQNMMLRCLREEPRFNRTVKTEYQVMVVGIPNVGKSSLINSLRLTNLGNNQKAVEEGSRPGVTVRVQNRVRIHDQPPIYIVDTPGVLNPLARDADGAMKLALCNLILESATQVHYVADYLLYWLNKTGDYSYIEFFNLHNGPSDDVQKVLLDICQSNDLRFQCYIAGQRTERWDIDMAAKLFIDMFRNNKLRDHCLDIDFFRDYMDRNE</sequence>
<evidence type="ECO:0000313" key="11">
    <source>
        <dbReference type="WBParaSite" id="EEL_0000861701-mRNA-1"/>
    </source>
</evidence>
<protein>
    <submittedName>
        <fullName evidence="11">Elongator complex protein 4</fullName>
    </submittedName>
</protein>
<keyword evidence="7" id="KW-0472">Membrane</keyword>
<dbReference type="GO" id="GO:0002098">
    <property type="term" value="P:tRNA wobble uridine modification"/>
    <property type="evidence" value="ECO:0007669"/>
    <property type="project" value="InterPro"/>
</dbReference>
<evidence type="ECO:0000256" key="7">
    <source>
        <dbReference type="ARBA" id="ARBA00023136"/>
    </source>
</evidence>
<accession>A0A0R3S1R5</accession>
<evidence type="ECO:0000313" key="10">
    <source>
        <dbReference type="Proteomes" id="UP000050640"/>
    </source>
</evidence>
<dbReference type="WBParaSite" id="EEL_0000861701-mRNA-1">
    <property type="protein sequence ID" value="EEL_0000861701-mRNA-1"/>
    <property type="gene ID" value="EEL_0000861701"/>
</dbReference>
<keyword evidence="2" id="KW-0547">Nucleotide-binding</keyword>
<evidence type="ECO:0000256" key="6">
    <source>
        <dbReference type="ARBA" id="ARBA00023134"/>
    </source>
</evidence>
<dbReference type="InterPro" id="IPR023179">
    <property type="entry name" value="GTP-bd_ortho_bundle_sf"/>
</dbReference>
<dbReference type="GO" id="GO:0033588">
    <property type="term" value="C:elongator holoenzyme complex"/>
    <property type="evidence" value="ECO:0007669"/>
    <property type="project" value="InterPro"/>
</dbReference>